<feature type="compositionally biased region" description="Polar residues" evidence="1">
    <location>
        <begin position="660"/>
        <end position="669"/>
    </location>
</feature>
<feature type="compositionally biased region" description="Acidic residues" evidence="1">
    <location>
        <begin position="430"/>
        <end position="439"/>
    </location>
</feature>
<protein>
    <recommendedName>
        <fullName evidence="4">Protamine P1</fullName>
    </recommendedName>
</protein>
<dbReference type="EMBL" id="CAJVPD010000166">
    <property type="protein sequence ID" value="CAG8361169.1"/>
    <property type="molecule type" value="Genomic_DNA"/>
</dbReference>
<dbReference type="Proteomes" id="UP001152592">
    <property type="component" value="Unassembled WGS sequence"/>
</dbReference>
<evidence type="ECO:0000256" key="1">
    <source>
        <dbReference type="SAM" id="MobiDB-lite"/>
    </source>
</evidence>
<comment type="caution">
    <text evidence="2">The sequence shown here is derived from an EMBL/GenBank/DDBJ whole genome shotgun (WGS) entry which is preliminary data.</text>
</comment>
<reference evidence="2" key="1">
    <citation type="submission" date="2021-07" db="EMBL/GenBank/DDBJ databases">
        <authorList>
            <person name="Branca A.L. A."/>
        </authorList>
    </citation>
    <scope>NUCLEOTIDE SEQUENCE</scope>
</reference>
<evidence type="ECO:0000313" key="2">
    <source>
        <dbReference type="EMBL" id="CAG8361169.1"/>
    </source>
</evidence>
<feature type="region of interest" description="Disordered" evidence="1">
    <location>
        <begin position="1"/>
        <end position="39"/>
    </location>
</feature>
<feature type="compositionally biased region" description="Polar residues" evidence="1">
    <location>
        <begin position="235"/>
        <end position="247"/>
    </location>
</feature>
<evidence type="ECO:0008006" key="4">
    <source>
        <dbReference type="Google" id="ProtNLM"/>
    </source>
</evidence>
<feature type="compositionally biased region" description="Low complexity" evidence="1">
    <location>
        <begin position="143"/>
        <end position="155"/>
    </location>
</feature>
<feature type="region of interest" description="Disordered" evidence="1">
    <location>
        <begin position="77"/>
        <end position="300"/>
    </location>
</feature>
<dbReference type="OrthoDB" id="5405126at2759"/>
<feature type="compositionally biased region" description="Basic and acidic residues" evidence="1">
    <location>
        <begin position="98"/>
        <end position="110"/>
    </location>
</feature>
<feature type="compositionally biased region" description="Polar residues" evidence="1">
    <location>
        <begin position="261"/>
        <end position="293"/>
    </location>
</feature>
<feature type="compositionally biased region" description="Polar residues" evidence="1">
    <location>
        <begin position="156"/>
        <end position="181"/>
    </location>
</feature>
<feature type="compositionally biased region" description="Polar residues" evidence="1">
    <location>
        <begin position="358"/>
        <end position="368"/>
    </location>
</feature>
<feature type="region of interest" description="Disordered" evidence="1">
    <location>
        <begin position="751"/>
        <end position="771"/>
    </location>
</feature>
<feature type="compositionally biased region" description="Acidic residues" evidence="1">
    <location>
        <begin position="24"/>
        <end position="36"/>
    </location>
</feature>
<name>A0A9W4IVC2_9EURO</name>
<organism evidence="2 3">
    <name type="scientific">Penicillium salamii</name>
    <dbReference type="NCBI Taxonomy" id="1612424"/>
    <lineage>
        <taxon>Eukaryota</taxon>
        <taxon>Fungi</taxon>
        <taxon>Dikarya</taxon>
        <taxon>Ascomycota</taxon>
        <taxon>Pezizomycotina</taxon>
        <taxon>Eurotiomycetes</taxon>
        <taxon>Eurotiomycetidae</taxon>
        <taxon>Eurotiales</taxon>
        <taxon>Aspergillaceae</taxon>
        <taxon>Penicillium</taxon>
    </lineage>
</organism>
<feature type="compositionally biased region" description="Polar residues" evidence="1">
    <location>
        <begin position="493"/>
        <end position="517"/>
    </location>
</feature>
<proteinExistence type="predicted"/>
<gene>
    <name evidence="2" type="ORF">PSALAMII_LOCUS3675</name>
</gene>
<evidence type="ECO:0000313" key="3">
    <source>
        <dbReference type="Proteomes" id="UP001152592"/>
    </source>
</evidence>
<dbReference type="AlphaFoldDB" id="A0A9W4IVC2"/>
<sequence length="771" mass="84022">MPYPRPISPLSLETCASPPHGNDSDELLGSDDELDEDSRAVKRQRIEKLAESYLQGRPLFILSASLKGPLDEEWENPWKKTRKHGGDSSTSSDCQTKGPERIVTETDFRPPKFRKSLSTGSRGPEVPASSLNYVERASVQPENRSSLSRSPRRNSIQSSSRPGRGSSNVISRSPVKSTGPLSSPAKVQSVVPPRTADWLKKDRRLMNFTKFDPPSSPTTSITSRHSDKSHRPPTRSVQVQVPQTPASPSKLRPTKRVPPKTVQSSSQGHRSPGSTHSVASTSHQIHQVTQQSPLRRAQATADPLSLRIVNSSSQLPRFEYRRCHTEKSRSPLEDESILQEETILHDEIPREIIATVSPPVSSAKNNSVGPIPSGSDKPPANPPSSHSFSVLPLGADAPESPEHEPAPKQEFIKEAGSHKTLSKDLRFADETDAANEDNEATFQGTAPSTELDQNATEQNTCDDLPSAQQIPAPLGASDRITSLHSTALPKANSDLSSSTSPETQLSTQAALSHAQKSFQDDLDSPAYYATTPGQNKAVHSPSGTTYSANVTPFYRIEESIRRDLEQTSLSANKDRMQAMSTQFMLDAATPFNFSTEQAGQDASWKTTNKSMTQAMNTQFMLDTATPYAFSTEKKPRAPRPDSAKSMTAGSKRKQRHDASCSGSPKSDSISMDYKYHSAESNQGGSELNSPRITQQPDHQSIDHPSLLLDLDEATPAAGQDGQGANQAVESFNLSQAIADAGSWLQQSFDFMKDTGRPSQSLQRQSLNMDLS</sequence>
<feature type="compositionally biased region" description="Polar residues" evidence="1">
    <location>
        <begin position="756"/>
        <end position="771"/>
    </location>
</feature>
<feature type="region of interest" description="Disordered" evidence="1">
    <location>
        <begin position="630"/>
        <end position="702"/>
    </location>
</feature>
<feature type="region of interest" description="Disordered" evidence="1">
    <location>
        <begin position="354"/>
        <end position="548"/>
    </location>
</feature>
<feature type="compositionally biased region" description="Basic and acidic residues" evidence="1">
    <location>
        <begin position="400"/>
        <end position="429"/>
    </location>
</feature>
<feature type="compositionally biased region" description="Polar residues" evidence="1">
    <location>
        <begin position="678"/>
        <end position="698"/>
    </location>
</feature>
<accession>A0A9W4IVC2</accession>
<feature type="compositionally biased region" description="Polar residues" evidence="1">
    <location>
        <begin position="440"/>
        <end position="469"/>
    </location>
</feature>
<feature type="compositionally biased region" description="Basic and acidic residues" evidence="1">
    <location>
        <begin position="631"/>
        <end position="642"/>
    </location>
</feature>